<sequence length="114" mass="12744">MTITEQPGQLQITQDEQLLASLHYLCLSDTSWVLEQIFVRPSQSATTLADQLINRFTQLATTANVTVKLLDPYAKRYFSQHPEEQAILAANQLPVTGDAAVKPVALHLEHTEEE</sequence>
<dbReference type="InterPro" id="IPR016181">
    <property type="entry name" value="Acyl_CoA_acyltransferase"/>
</dbReference>
<organism evidence="2 3">
    <name type="scientific">Levilactobacillus lanxiensis</name>
    <dbReference type="NCBI Taxonomy" id="2799568"/>
    <lineage>
        <taxon>Bacteria</taxon>
        <taxon>Bacillati</taxon>
        <taxon>Bacillota</taxon>
        <taxon>Bacilli</taxon>
        <taxon>Lactobacillales</taxon>
        <taxon>Lactobacillaceae</taxon>
        <taxon>Levilactobacillus</taxon>
    </lineage>
</organism>
<dbReference type="PROSITE" id="PS51729">
    <property type="entry name" value="GNAT_YJDJ"/>
    <property type="match status" value="1"/>
</dbReference>
<protein>
    <submittedName>
        <fullName evidence="2">N-acetyltransferase</fullName>
    </submittedName>
</protein>
<dbReference type="Pfam" id="PF14542">
    <property type="entry name" value="Acetyltransf_CG"/>
    <property type="match status" value="1"/>
</dbReference>
<dbReference type="Proteomes" id="UP001597189">
    <property type="component" value="Unassembled WGS sequence"/>
</dbReference>
<proteinExistence type="predicted"/>
<accession>A0ABW4D134</accession>
<evidence type="ECO:0000313" key="2">
    <source>
        <dbReference type="EMBL" id="MFD1455276.1"/>
    </source>
</evidence>
<dbReference type="Gene3D" id="3.40.630.30">
    <property type="match status" value="1"/>
</dbReference>
<evidence type="ECO:0000259" key="1">
    <source>
        <dbReference type="PROSITE" id="PS51729"/>
    </source>
</evidence>
<gene>
    <name evidence="2" type="ORF">ACFQ44_06200</name>
</gene>
<dbReference type="RefSeq" id="WP_203644592.1">
    <property type="nucleotide sequence ID" value="NZ_BOLN01000004.1"/>
</dbReference>
<dbReference type="SUPFAM" id="SSF55729">
    <property type="entry name" value="Acyl-CoA N-acyltransferases (Nat)"/>
    <property type="match status" value="1"/>
</dbReference>
<comment type="caution">
    <text evidence="2">The sequence shown here is derived from an EMBL/GenBank/DDBJ whole genome shotgun (WGS) entry which is preliminary data.</text>
</comment>
<dbReference type="InterPro" id="IPR031165">
    <property type="entry name" value="GNAT_YJDJ"/>
</dbReference>
<reference evidence="3" key="1">
    <citation type="journal article" date="2019" name="Int. J. Syst. Evol. Microbiol.">
        <title>The Global Catalogue of Microorganisms (GCM) 10K type strain sequencing project: providing services to taxonomists for standard genome sequencing and annotation.</title>
        <authorList>
            <consortium name="The Broad Institute Genomics Platform"/>
            <consortium name="The Broad Institute Genome Sequencing Center for Infectious Disease"/>
            <person name="Wu L."/>
            <person name="Ma J."/>
        </authorList>
    </citation>
    <scope>NUCLEOTIDE SEQUENCE [LARGE SCALE GENOMIC DNA]</scope>
    <source>
        <strain evidence="3">CCM 8979</strain>
    </source>
</reference>
<keyword evidence="3" id="KW-1185">Reference proteome</keyword>
<evidence type="ECO:0000313" key="3">
    <source>
        <dbReference type="Proteomes" id="UP001597189"/>
    </source>
</evidence>
<feature type="domain" description="N-acetyltransferase" evidence="1">
    <location>
        <begin position="2"/>
        <end position="89"/>
    </location>
</feature>
<name>A0ABW4D134_9LACO</name>
<dbReference type="EMBL" id="JBHTOD010000004">
    <property type="protein sequence ID" value="MFD1455276.1"/>
    <property type="molecule type" value="Genomic_DNA"/>
</dbReference>